<sequence>MLKINYSNDHNELIAKKAFDNGTYLYLEKPLDETIVRNLWQFVIRKRIQKQKMREGLDPKGEHIKYVDNIGNENIVGNIE</sequence>
<evidence type="ECO:0000313" key="1">
    <source>
        <dbReference type="EMBL" id="KAG5571404.1"/>
    </source>
</evidence>
<name>A0A9J5W854_SOLCO</name>
<dbReference type="AlphaFoldDB" id="A0A9J5W854"/>
<dbReference type="OrthoDB" id="1327511at2759"/>
<gene>
    <name evidence="1" type="ORF">H5410_061170</name>
</gene>
<dbReference type="EMBL" id="JACXVP010000012">
    <property type="protein sequence ID" value="KAG5571404.1"/>
    <property type="molecule type" value="Genomic_DNA"/>
</dbReference>
<protein>
    <recommendedName>
        <fullName evidence="3">Response regulatory domain-containing protein</fullName>
    </recommendedName>
</protein>
<evidence type="ECO:0000313" key="2">
    <source>
        <dbReference type="Proteomes" id="UP000824120"/>
    </source>
</evidence>
<reference evidence="1 2" key="1">
    <citation type="submission" date="2020-09" db="EMBL/GenBank/DDBJ databases">
        <title>De no assembly of potato wild relative species, Solanum commersonii.</title>
        <authorList>
            <person name="Cho K."/>
        </authorList>
    </citation>
    <scope>NUCLEOTIDE SEQUENCE [LARGE SCALE GENOMIC DNA]</scope>
    <source>
        <strain evidence="1">LZ3.2</strain>
        <tissue evidence="1">Leaf</tissue>
    </source>
</reference>
<accession>A0A9J5W854</accession>
<comment type="caution">
    <text evidence="1">The sequence shown here is derived from an EMBL/GenBank/DDBJ whole genome shotgun (WGS) entry which is preliminary data.</text>
</comment>
<evidence type="ECO:0008006" key="3">
    <source>
        <dbReference type="Google" id="ProtNLM"/>
    </source>
</evidence>
<keyword evidence="2" id="KW-1185">Reference proteome</keyword>
<dbReference type="Proteomes" id="UP000824120">
    <property type="component" value="Chromosome 12"/>
</dbReference>
<organism evidence="1 2">
    <name type="scientific">Solanum commersonii</name>
    <name type="common">Commerson's wild potato</name>
    <name type="synonym">Commerson's nightshade</name>
    <dbReference type="NCBI Taxonomy" id="4109"/>
    <lineage>
        <taxon>Eukaryota</taxon>
        <taxon>Viridiplantae</taxon>
        <taxon>Streptophyta</taxon>
        <taxon>Embryophyta</taxon>
        <taxon>Tracheophyta</taxon>
        <taxon>Spermatophyta</taxon>
        <taxon>Magnoliopsida</taxon>
        <taxon>eudicotyledons</taxon>
        <taxon>Gunneridae</taxon>
        <taxon>Pentapetalae</taxon>
        <taxon>asterids</taxon>
        <taxon>lamiids</taxon>
        <taxon>Solanales</taxon>
        <taxon>Solanaceae</taxon>
        <taxon>Solanoideae</taxon>
        <taxon>Solaneae</taxon>
        <taxon>Solanum</taxon>
    </lineage>
</organism>
<proteinExistence type="predicted"/>